<dbReference type="OrthoDB" id="9797605at2"/>
<dbReference type="GO" id="GO:0046983">
    <property type="term" value="F:protein dimerization activity"/>
    <property type="evidence" value="ECO:0007669"/>
    <property type="project" value="InterPro"/>
</dbReference>
<protein>
    <submittedName>
        <fullName evidence="7">Histidine kinase</fullName>
    </submittedName>
</protein>
<dbReference type="Gene3D" id="3.30.565.10">
    <property type="entry name" value="Histidine kinase-like ATPase, C-terminal domain"/>
    <property type="match status" value="1"/>
</dbReference>
<dbReference type="Pfam" id="PF07730">
    <property type="entry name" value="HisKA_3"/>
    <property type="match status" value="1"/>
</dbReference>
<feature type="transmembrane region" description="Helical" evidence="4">
    <location>
        <begin position="111"/>
        <end position="135"/>
    </location>
</feature>
<dbReference type="PANTHER" id="PTHR24421:SF59">
    <property type="entry name" value="OXYGEN SENSOR HISTIDINE KINASE NREB"/>
    <property type="match status" value="1"/>
</dbReference>
<keyword evidence="2 7" id="KW-0418">Kinase</keyword>
<feature type="transmembrane region" description="Helical" evidence="4">
    <location>
        <begin position="142"/>
        <end position="161"/>
    </location>
</feature>
<dbReference type="CDD" id="cd16917">
    <property type="entry name" value="HATPase_UhpB-NarQ-NarX-like"/>
    <property type="match status" value="1"/>
</dbReference>
<dbReference type="InterPro" id="IPR050482">
    <property type="entry name" value="Sensor_HK_TwoCompSys"/>
</dbReference>
<dbReference type="Gene3D" id="1.20.5.1930">
    <property type="match status" value="1"/>
</dbReference>
<dbReference type="RefSeq" id="WP_106759006.1">
    <property type="nucleotide sequence ID" value="NZ_PXWF02000267.1"/>
</dbReference>
<organism evidence="7 8">
    <name type="scientific">Massilia glaciei</name>
    <dbReference type="NCBI Taxonomy" id="1524097"/>
    <lineage>
        <taxon>Bacteria</taxon>
        <taxon>Pseudomonadati</taxon>
        <taxon>Pseudomonadota</taxon>
        <taxon>Betaproteobacteria</taxon>
        <taxon>Burkholderiales</taxon>
        <taxon>Oxalobacteraceae</taxon>
        <taxon>Telluria group</taxon>
        <taxon>Massilia</taxon>
    </lineage>
</organism>
<feature type="domain" description="Histidine kinase/HSP90-like ATPase" evidence="6">
    <location>
        <begin position="326"/>
        <end position="412"/>
    </location>
</feature>
<reference evidence="7 8" key="1">
    <citation type="submission" date="2018-04" db="EMBL/GenBank/DDBJ databases">
        <title>Massilia violaceinigra sp. nov., a novel purple-pigmented bacterium isolated from Tianshan glacier, Xinjiang, China.</title>
        <authorList>
            <person name="Wang H."/>
        </authorList>
    </citation>
    <scope>NUCLEOTIDE SEQUENCE [LARGE SCALE GENOMIC DNA]</scope>
    <source>
        <strain evidence="7 8">B448-2</strain>
    </source>
</reference>
<dbReference type="SUPFAM" id="SSF55874">
    <property type="entry name" value="ATPase domain of HSP90 chaperone/DNA topoisomerase II/histidine kinase"/>
    <property type="match status" value="1"/>
</dbReference>
<dbReference type="AlphaFoldDB" id="A0A2U2HGS2"/>
<evidence type="ECO:0000256" key="1">
    <source>
        <dbReference type="ARBA" id="ARBA00022679"/>
    </source>
</evidence>
<feature type="transmembrane region" description="Helical" evidence="4">
    <location>
        <begin position="70"/>
        <end position="91"/>
    </location>
</feature>
<name>A0A2U2HGS2_9BURK</name>
<evidence type="ECO:0000313" key="7">
    <source>
        <dbReference type="EMBL" id="PWF44391.1"/>
    </source>
</evidence>
<feature type="transmembrane region" description="Helical" evidence="4">
    <location>
        <begin position="173"/>
        <end position="198"/>
    </location>
</feature>
<keyword evidence="4" id="KW-0812">Transmembrane</keyword>
<dbReference type="PANTHER" id="PTHR24421">
    <property type="entry name" value="NITRATE/NITRITE SENSOR PROTEIN NARX-RELATED"/>
    <property type="match status" value="1"/>
</dbReference>
<evidence type="ECO:0000256" key="4">
    <source>
        <dbReference type="SAM" id="Phobius"/>
    </source>
</evidence>
<dbReference type="Pfam" id="PF13581">
    <property type="entry name" value="HATPase_c_2"/>
    <property type="match status" value="1"/>
</dbReference>
<keyword evidence="3" id="KW-0902">Two-component regulatory system</keyword>
<sequence>MPSRFKHNQFVLGALLAAVLFATIELFGVWSGGPVRADLNNPLGMLSRAVAAWFTPAPSLLRAGSDRAELAFTLFFYADAALVALFIWLLYRRVDPGARRSPSRNEGLIVAQLLIGLLIDSVLFNMVVAAQLAALMALRRGLAWLAVQVVVGLAADLYLLLGVTERQGMADGMVWTVMFMVSLERVVQALAFGIAHIVGRERRARLSLAAAHAELLATQSLLGDLVRSSERMRIARDLHDVVGHHLTALNLHLDLALRQSDGKVAASLRTSRDLAHDMLAEVRTMVGTERRDQPIHLREALLTMCSGIPAPKIRVTFDDQCEIHSAATAHALFYCVQEAITNAVRHAQAKLLTIDVGCRGDALVVTIADDGRGRAGDKEGNGLRGMRERLAQLGGVLSAGNLPLRGFGLALSVPLAGVAP</sequence>
<evidence type="ECO:0000259" key="6">
    <source>
        <dbReference type="Pfam" id="PF13581"/>
    </source>
</evidence>
<gene>
    <name evidence="7" type="ORF">C7C56_019325</name>
</gene>
<dbReference type="EMBL" id="PXWF02000267">
    <property type="protein sequence ID" value="PWF44391.1"/>
    <property type="molecule type" value="Genomic_DNA"/>
</dbReference>
<dbReference type="InterPro" id="IPR036890">
    <property type="entry name" value="HATPase_C_sf"/>
</dbReference>
<evidence type="ECO:0000313" key="8">
    <source>
        <dbReference type="Proteomes" id="UP000241421"/>
    </source>
</evidence>
<evidence type="ECO:0000259" key="5">
    <source>
        <dbReference type="Pfam" id="PF07730"/>
    </source>
</evidence>
<dbReference type="InterPro" id="IPR003594">
    <property type="entry name" value="HATPase_dom"/>
</dbReference>
<proteinExistence type="predicted"/>
<keyword evidence="1" id="KW-0808">Transferase</keyword>
<evidence type="ECO:0000256" key="2">
    <source>
        <dbReference type="ARBA" id="ARBA00022777"/>
    </source>
</evidence>
<evidence type="ECO:0000256" key="3">
    <source>
        <dbReference type="ARBA" id="ARBA00023012"/>
    </source>
</evidence>
<comment type="caution">
    <text evidence="7">The sequence shown here is derived from an EMBL/GenBank/DDBJ whole genome shotgun (WGS) entry which is preliminary data.</text>
</comment>
<dbReference type="InterPro" id="IPR011712">
    <property type="entry name" value="Sig_transdc_His_kin_sub3_dim/P"/>
</dbReference>
<dbReference type="GO" id="GO:0000155">
    <property type="term" value="F:phosphorelay sensor kinase activity"/>
    <property type="evidence" value="ECO:0007669"/>
    <property type="project" value="InterPro"/>
</dbReference>
<keyword evidence="8" id="KW-1185">Reference proteome</keyword>
<keyword evidence="4" id="KW-0472">Membrane</keyword>
<feature type="domain" description="Signal transduction histidine kinase subgroup 3 dimerisation and phosphoacceptor" evidence="5">
    <location>
        <begin position="230"/>
        <end position="291"/>
    </location>
</feature>
<dbReference type="GO" id="GO:0016020">
    <property type="term" value="C:membrane"/>
    <property type="evidence" value="ECO:0007669"/>
    <property type="project" value="InterPro"/>
</dbReference>
<keyword evidence="4" id="KW-1133">Transmembrane helix</keyword>
<accession>A0A2U2HGS2</accession>
<dbReference type="Proteomes" id="UP000241421">
    <property type="component" value="Unassembled WGS sequence"/>
</dbReference>